<evidence type="ECO:0000256" key="10">
    <source>
        <dbReference type="SAM" id="Phobius"/>
    </source>
</evidence>
<dbReference type="GO" id="GO:0042121">
    <property type="term" value="P:alginic acid biosynthetic process"/>
    <property type="evidence" value="ECO:0007669"/>
    <property type="project" value="InterPro"/>
</dbReference>
<dbReference type="PANTHER" id="PTHR13285">
    <property type="entry name" value="ACYLTRANSFERASE"/>
    <property type="match status" value="1"/>
</dbReference>
<evidence type="ECO:0000256" key="3">
    <source>
        <dbReference type="ARBA" id="ARBA00022475"/>
    </source>
</evidence>
<comment type="similarity">
    <text evidence="2 9">Belongs to the membrane-bound acyltransferase family.</text>
</comment>
<feature type="transmembrane region" description="Helical" evidence="10">
    <location>
        <begin position="309"/>
        <end position="326"/>
    </location>
</feature>
<evidence type="ECO:0000256" key="1">
    <source>
        <dbReference type="ARBA" id="ARBA00004651"/>
    </source>
</evidence>
<name>A0A7C3VU38_9CYAN</name>
<keyword evidence="7 9" id="KW-0472">Membrane</keyword>
<dbReference type="InterPro" id="IPR004299">
    <property type="entry name" value="MBOAT_fam"/>
</dbReference>
<feature type="transmembrane region" description="Helical" evidence="10">
    <location>
        <begin position="115"/>
        <end position="140"/>
    </location>
</feature>
<keyword evidence="5 10" id="KW-0812">Transmembrane</keyword>
<keyword evidence="8 9" id="KW-0012">Acyltransferase</keyword>
<accession>A0A7C3VU38</accession>
<evidence type="ECO:0000256" key="8">
    <source>
        <dbReference type="ARBA" id="ARBA00023315"/>
    </source>
</evidence>
<evidence type="ECO:0000256" key="2">
    <source>
        <dbReference type="ARBA" id="ARBA00010323"/>
    </source>
</evidence>
<feature type="transmembrane region" description="Helical" evidence="10">
    <location>
        <begin position="455"/>
        <end position="478"/>
    </location>
</feature>
<feature type="transmembrane region" description="Helical" evidence="10">
    <location>
        <begin position="6"/>
        <end position="23"/>
    </location>
</feature>
<comment type="caution">
    <text evidence="11">The sequence shown here is derived from an EMBL/GenBank/DDBJ whole genome shotgun (WGS) entry which is preliminary data.</text>
</comment>
<evidence type="ECO:0000256" key="4">
    <source>
        <dbReference type="ARBA" id="ARBA00022679"/>
    </source>
</evidence>
<feature type="transmembrane region" description="Helical" evidence="10">
    <location>
        <begin position="416"/>
        <end position="434"/>
    </location>
</feature>
<feature type="transmembrane region" description="Helical" evidence="10">
    <location>
        <begin position="152"/>
        <end position="172"/>
    </location>
</feature>
<organism evidence="11">
    <name type="scientific">Planktothricoides sp. SpSt-374</name>
    <dbReference type="NCBI Taxonomy" id="2282167"/>
    <lineage>
        <taxon>Bacteria</taxon>
        <taxon>Bacillati</taxon>
        <taxon>Cyanobacteriota</taxon>
        <taxon>Cyanophyceae</taxon>
        <taxon>Oscillatoriophycideae</taxon>
        <taxon>Oscillatoriales</taxon>
        <taxon>Oscillatoriaceae</taxon>
        <taxon>Planktothricoides</taxon>
    </lineage>
</organism>
<keyword evidence="4 9" id="KW-0808">Transferase</keyword>
<dbReference type="InterPro" id="IPR051085">
    <property type="entry name" value="MB_O-acyltransferase"/>
</dbReference>
<keyword evidence="6 10" id="KW-1133">Transmembrane helix</keyword>
<evidence type="ECO:0000256" key="5">
    <source>
        <dbReference type="ARBA" id="ARBA00022692"/>
    </source>
</evidence>
<dbReference type="PANTHER" id="PTHR13285:SF23">
    <property type="entry name" value="TEICHOIC ACID D-ALANYLTRANSFERASE"/>
    <property type="match status" value="1"/>
</dbReference>
<dbReference type="AlphaFoldDB" id="A0A7C3VU38"/>
<dbReference type="Pfam" id="PF03062">
    <property type="entry name" value="MBOAT"/>
    <property type="match status" value="1"/>
</dbReference>
<feature type="transmembrane region" description="Helical" evidence="10">
    <location>
        <begin position="77"/>
        <end position="95"/>
    </location>
</feature>
<dbReference type="PIRSF" id="PIRSF016636">
    <property type="entry name" value="AlgI_DltB"/>
    <property type="match status" value="1"/>
</dbReference>
<evidence type="ECO:0000256" key="9">
    <source>
        <dbReference type="PIRNR" id="PIRNR016636"/>
    </source>
</evidence>
<evidence type="ECO:0000256" key="7">
    <source>
        <dbReference type="ARBA" id="ARBA00023136"/>
    </source>
</evidence>
<dbReference type="InterPro" id="IPR028362">
    <property type="entry name" value="AlgI"/>
</dbReference>
<evidence type="ECO:0000256" key="6">
    <source>
        <dbReference type="ARBA" id="ARBA00022989"/>
    </source>
</evidence>
<keyword evidence="3 9" id="KW-1003">Cell membrane</keyword>
<proteinExistence type="inferred from homology"/>
<gene>
    <name evidence="11" type="ORF">ENR15_19055</name>
</gene>
<dbReference type="InterPro" id="IPR024194">
    <property type="entry name" value="Ac/AlaTfrase_AlgI/DltB"/>
</dbReference>
<dbReference type="PIRSF" id="PIRSF500217">
    <property type="entry name" value="AlgI"/>
    <property type="match status" value="1"/>
</dbReference>
<reference evidence="11" key="1">
    <citation type="journal article" date="2020" name="mSystems">
        <title>Genome- and Community-Level Interaction Insights into Carbon Utilization and Element Cycling Functions of Hydrothermarchaeota in Hydrothermal Sediment.</title>
        <authorList>
            <person name="Zhou Z."/>
            <person name="Liu Y."/>
            <person name="Xu W."/>
            <person name="Pan J."/>
            <person name="Luo Z.H."/>
            <person name="Li M."/>
        </authorList>
    </citation>
    <scope>NUCLEOTIDE SEQUENCE [LARGE SCALE GENOMIC DNA]</scope>
    <source>
        <strain evidence="11">SpSt-374</strain>
    </source>
</reference>
<sequence length="489" mass="56128">MVFSSPVFLFLFLPLVFTWHWLVQETKFRNLLLLGASLFFYAWGEPAFVAIMLASITFNYGMGLAIAKIAKHGHKSAILTTAIFFNLAFLFYFKYANFFLNNFASILKHLGINGFVLGLTEVKLPIGISFFTFQAISYIIDVYRCQIKCQNNILNLGLYIALFPQLIAGPIVRYEDIEQQLQKRQINFEKFANGIQRFIIGLGKKMLIANTVAAPVDKIFALPSGELSFPLAWLAVSCYTLQIYFDFSGYSDMAVGLGKMFGFDFCENFRYPYISASIREFWRRWHISLSTWFRDYLFIPLGGSRISPVRTYFNLVLVFFLCGLWHGASWNFVVWGLFHGLFAIWERLGLLEPLEKRQWLSPLRHLYTLLVVMVGWVFFRADRLEDAGAFFQAMANLTSHSNHTAYYLGYYFNTEIWLAMGAGIMASVPILPYFRQFYHNFSRNCTEKTAVIGEIIIAISTTTSLAAIFLACAAKLAAGTYNPFIYFRF</sequence>
<evidence type="ECO:0000313" key="11">
    <source>
        <dbReference type="EMBL" id="HGG02676.1"/>
    </source>
</evidence>
<dbReference type="EMBL" id="DSPX01000196">
    <property type="protein sequence ID" value="HGG02676.1"/>
    <property type="molecule type" value="Genomic_DNA"/>
</dbReference>
<dbReference type="GO" id="GO:0005886">
    <property type="term" value="C:plasma membrane"/>
    <property type="evidence" value="ECO:0007669"/>
    <property type="project" value="UniProtKB-SubCell"/>
</dbReference>
<protein>
    <submittedName>
        <fullName evidence="11">MBOAT family protein</fullName>
    </submittedName>
</protein>
<feature type="transmembrane region" description="Helical" evidence="10">
    <location>
        <begin position="227"/>
        <end position="245"/>
    </location>
</feature>
<dbReference type="GO" id="GO:0016746">
    <property type="term" value="F:acyltransferase activity"/>
    <property type="evidence" value="ECO:0007669"/>
    <property type="project" value="UniProtKB-KW"/>
</dbReference>
<feature type="transmembrane region" description="Helical" evidence="10">
    <location>
        <begin position="50"/>
        <end position="70"/>
    </location>
</feature>
<comment type="subcellular location">
    <subcellularLocation>
        <location evidence="1">Cell membrane</location>
        <topology evidence="1">Multi-pass membrane protein</topology>
    </subcellularLocation>
</comment>